<dbReference type="Pfam" id="PF08447">
    <property type="entry name" value="PAS_3"/>
    <property type="match status" value="1"/>
</dbReference>
<dbReference type="FunFam" id="3.30.565.10:FF:000010">
    <property type="entry name" value="Sensor histidine kinase RcsC"/>
    <property type="match status" value="1"/>
</dbReference>
<evidence type="ECO:0000256" key="19">
    <source>
        <dbReference type="PROSITE-ProRule" id="PRU00169"/>
    </source>
</evidence>
<dbReference type="SMART" id="SM00086">
    <property type="entry name" value="PAC"/>
    <property type="match status" value="3"/>
</dbReference>
<dbReference type="SMART" id="SM00388">
    <property type="entry name" value="HisKA"/>
    <property type="match status" value="1"/>
</dbReference>
<dbReference type="InterPro" id="IPR013656">
    <property type="entry name" value="PAS_4"/>
</dbReference>
<dbReference type="SMART" id="SM00091">
    <property type="entry name" value="PAS"/>
    <property type="match status" value="4"/>
</dbReference>
<evidence type="ECO:0000256" key="9">
    <source>
        <dbReference type="ARBA" id="ARBA00022691"/>
    </source>
</evidence>
<keyword evidence="20" id="KW-0175">Coiled coil</keyword>
<keyword evidence="12" id="KW-0418">Kinase</keyword>
<keyword evidence="11" id="KW-0547">Nucleotide-binding</keyword>
<dbReference type="SUPFAM" id="SSF52172">
    <property type="entry name" value="CheY-like"/>
    <property type="match status" value="1"/>
</dbReference>
<dbReference type="InterPro" id="IPR005467">
    <property type="entry name" value="His_kinase_dom"/>
</dbReference>
<comment type="caution">
    <text evidence="26">The sequence shown here is derived from an EMBL/GenBank/DDBJ whole genome shotgun (WGS) entry which is preliminary data.</text>
</comment>
<dbReference type="InterPro" id="IPR001610">
    <property type="entry name" value="PAC"/>
</dbReference>
<dbReference type="Gene3D" id="3.40.50.2300">
    <property type="match status" value="1"/>
</dbReference>
<dbReference type="PRINTS" id="PR00996">
    <property type="entry name" value="CHERMTFRASE"/>
</dbReference>
<name>A0A4Y4CRM6_ZOORA</name>
<dbReference type="InterPro" id="IPR022641">
    <property type="entry name" value="CheR_N"/>
</dbReference>
<evidence type="ECO:0000313" key="27">
    <source>
        <dbReference type="Proteomes" id="UP000318422"/>
    </source>
</evidence>
<feature type="domain" description="PAS" evidence="23">
    <location>
        <begin position="773"/>
        <end position="845"/>
    </location>
</feature>
<dbReference type="Pfam" id="PF00512">
    <property type="entry name" value="HisKA"/>
    <property type="match status" value="1"/>
</dbReference>
<dbReference type="InterPro" id="IPR036097">
    <property type="entry name" value="HisK_dim/P_sf"/>
</dbReference>
<dbReference type="SUPFAM" id="SSF47757">
    <property type="entry name" value="Chemotaxis receptor methyltransferase CheR, N-terminal domain"/>
    <property type="match status" value="1"/>
</dbReference>
<reference evidence="26 27" key="1">
    <citation type="submission" date="2019-06" db="EMBL/GenBank/DDBJ databases">
        <title>Whole genome shotgun sequence of Zoogloea ramigera NBRC 15342.</title>
        <authorList>
            <person name="Hosoyama A."/>
            <person name="Uohara A."/>
            <person name="Ohji S."/>
            <person name="Ichikawa N."/>
        </authorList>
    </citation>
    <scope>NUCLEOTIDE SEQUENCE [LARGE SCALE GENOMIC DNA]</scope>
    <source>
        <strain evidence="26 27">NBRC 15342</strain>
    </source>
</reference>
<dbReference type="InterPro" id="IPR003594">
    <property type="entry name" value="HATPase_dom"/>
</dbReference>
<keyword evidence="13" id="KW-0067">ATP-binding</keyword>
<feature type="domain" description="PAC" evidence="24">
    <location>
        <begin position="976"/>
        <end position="1028"/>
    </location>
</feature>
<dbReference type="PROSITE" id="PS50110">
    <property type="entry name" value="RESPONSE_REGULATORY"/>
    <property type="match status" value="1"/>
</dbReference>
<dbReference type="SUPFAM" id="SSF47384">
    <property type="entry name" value="Homodimeric domain of signal transducing histidine kinase"/>
    <property type="match status" value="1"/>
</dbReference>
<dbReference type="FunFam" id="1.10.287.130:FF:000004">
    <property type="entry name" value="Ethylene receptor 1"/>
    <property type="match status" value="1"/>
</dbReference>
<dbReference type="NCBIfam" id="TIGR00229">
    <property type="entry name" value="sensory_box"/>
    <property type="match status" value="2"/>
</dbReference>
<dbReference type="EC" id="2.1.1.80" evidence="5"/>
<evidence type="ECO:0000256" key="2">
    <source>
        <dbReference type="ARBA" id="ARBA00001541"/>
    </source>
</evidence>
<dbReference type="PANTHER" id="PTHR45339">
    <property type="entry name" value="HYBRID SIGNAL TRANSDUCTION HISTIDINE KINASE J"/>
    <property type="match status" value="1"/>
</dbReference>
<dbReference type="SUPFAM" id="SSF53335">
    <property type="entry name" value="S-adenosyl-L-methionine-dependent methyltransferases"/>
    <property type="match status" value="1"/>
</dbReference>
<evidence type="ECO:0000256" key="10">
    <source>
        <dbReference type="ARBA" id="ARBA00022692"/>
    </source>
</evidence>
<evidence type="ECO:0000256" key="17">
    <source>
        <dbReference type="ARBA" id="ARBA00058004"/>
    </source>
</evidence>
<evidence type="ECO:0000256" key="7">
    <source>
        <dbReference type="ARBA" id="ARBA00022603"/>
    </source>
</evidence>
<keyword evidence="8" id="KW-0808">Transferase</keyword>
<dbReference type="GO" id="GO:0016020">
    <property type="term" value="C:membrane"/>
    <property type="evidence" value="ECO:0007669"/>
    <property type="project" value="UniProtKB-SubCell"/>
</dbReference>
<dbReference type="Pfam" id="PF08448">
    <property type="entry name" value="PAS_4"/>
    <property type="match status" value="2"/>
</dbReference>
<dbReference type="PROSITE" id="PS50109">
    <property type="entry name" value="HIS_KIN"/>
    <property type="match status" value="1"/>
</dbReference>
<evidence type="ECO:0000256" key="15">
    <source>
        <dbReference type="ARBA" id="ARBA00023012"/>
    </source>
</evidence>
<dbReference type="Pfam" id="PF03705">
    <property type="entry name" value="CheR_N"/>
    <property type="match status" value="1"/>
</dbReference>
<evidence type="ECO:0000256" key="18">
    <source>
        <dbReference type="ARBA" id="ARBA00070152"/>
    </source>
</evidence>
<evidence type="ECO:0000256" key="16">
    <source>
        <dbReference type="ARBA" id="ARBA00023136"/>
    </source>
</evidence>
<dbReference type="PROSITE" id="PS50123">
    <property type="entry name" value="CHER"/>
    <property type="match status" value="1"/>
</dbReference>
<feature type="domain" description="PAS" evidence="23">
    <location>
        <begin position="902"/>
        <end position="972"/>
    </location>
</feature>
<dbReference type="Gene3D" id="2.10.70.100">
    <property type="match status" value="1"/>
</dbReference>
<dbReference type="PROSITE" id="PS50113">
    <property type="entry name" value="PAC"/>
    <property type="match status" value="2"/>
</dbReference>
<keyword evidence="7" id="KW-0489">Methyltransferase</keyword>
<keyword evidence="15" id="KW-0902">Two-component regulatory system</keyword>
<evidence type="ECO:0000256" key="8">
    <source>
        <dbReference type="ARBA" id="ARBA00022679"/>
    </source>
</evidence>
<keyword evidence="14" id="KW-1133">Transmembrane helix</keyword>
<dbReference type="Gene3D" id="3.40.50.150">
    <property type="entry name" value="Vaccinia Virus protein VP39"/>
    <property type="match status" value="1"/>
</dbReference>
<protein>
    <recommendedName>
        <fullName evidence="18">Virulence sensor protein BvgS</fullName>
        <ecNumber evidence="5">2.1.1.80</ecNumber>
        <ecNumber evidence="4">2.7.13.3</ecNumber>
    </recommendedName>
</protein>
<evidence type="ECO:0000259" key="21">
    <source>
        <dbReference type="PROSITE" id="PS50109"/>
    </source>
</evidence>
<evidence type="ECO:0000256" key="5">
    <source>
        <dbReference type="ARBA" id="ARBA00012534"/>
    </source>
</evidence>
<evidence type="ECO:0000256" key="12">
    <source>
        <dbReference type="ARBA" id="ARBA00022777"/>
    </source>
</evidence>
<evidence type="ECO:0000259" key="25">
    <source>
        <dbReference type="PROSITE" id="PS50123"/>
    </source>
</evidence>
<evidence type="ECO:0000259" key="22">
    <source>
        <dbReference type="PROSITE" id="PS50110"/>
    </source>
</evidence>
<keyword evidence="9" id="KW-0949">S-adenosyl-L-methionine</keyword>
<dbReference type="CDD" id="cd00082">
    <property type="entry name" value="HisKA"/>
    <property type="match status" value="1"/>
</dbReference>
<dbReference type="SUPFAM" id="SSF55785">
    <property type="entry name" value="PYP-like sensor domain (PAS domain)"/>
    <property type="match status" value="4"/>
</dbReference>
<dbReference type="GO" id="GO:0032259">
    <property type="term" value="P:methylation"/>
    <property type="evidence" value="ECO:0007669"/>
    <property type="project" value="UniProtKB-KW"/>
</dbReference>
<evidence type="ECO:0000256" key="6">
    <source>
        <dbReference type="ARBA" id="ARBA00022553"/>
    </source>
</evidence>
<dbReference type="Pfam" id="PF13596">
    <property type="entry name" value="PAS_10"/>
    <property type="match status" value="1"/>
</dbReference>
<feature type="coiled-coil region" evidence="20">
    <location>
        <begin position="451"/>
        <end position="527"/>
    </location>
</feature>
<dbReference type="GO" id="GO:0005524">
    <property type="term" value="F:ATP binding"/>
    <property type="evidence" value="ECO:0007669"/>
    <property type="project" value="UniProtKB-KW"/>
</dbReference>
<feature type="modified residue" description="4-aspartylphosphate" evidence="19">
    <location>
        <position position="1362"/>
    </location>
</feature>
<evidence type="ECO:0000256" key="20">
    <source>
        <dbReference type="SAM" id="Coils"/>
    </source>
</evidence>
<dbReference type="EMBL" id="BJNV01000022">
    <property type="protein sequence ID" value="GEC95571.1"/>
    <property type="molecule type" value="Genomic_DNA"/>
</dbReference>
<dbReference type="InterPro" id="IPR013655">
    <property type="entry name" value="PAS_fold_3"/>
</dbReference>
<evidence type="ECO:0000256" key="4">
    <source>
        <dbReference type="ARBA" id="ARBA00012438"/>
    </source>
</evidence>
<dbReference type="Pfam" id="PF02518">
    <property type="entry name" value="HATPase_c"/>
    <property type="match status" value="1"/>
</dbReference>
<keyword evidence="16" id="KW-0472">Membrane</keyword>
<dbReference type="InterPro" id="IPR022642">
    <property type="entry name" value="CheR_C"/>
</dbReference>
<dbReference type="Pfam" id="PF00072">
    <property type="entry name" value="Response_reg"/>
    <property type="match status" value="1"/>
</dbReference>
<dbReference type="InterPro" id="IPR003661">
    <property type="entry name" value="HisK_dim/P_dom"/>
</dbReference>
<dbReference type="Gene3D" id="1.10.155.10">
    <property type="entry name" value="Chemotaxis receptor methyltransferase CheR, N-terminal domain"/>
    <property type="match status" value="1"/>
</dbReference>
<evidence type="ECO:0000259" key="24">
    <source>
        <dbReference type="PROSITE" id="PS50113"/>
    </source>
</evidence>
<comment type="catalytic activity">
    <reaction evidence="1">
        <text>ATP + protein L-histidine = ADP + protein N-phospho-L-histidine.</text>
        <dbReference type="EC" id="2.7.13.3"/>
    </reaction>
</comment>
<dbReference type="CDD" id="cd00130">
    <property type="entry name" value="PAS"/>
    <property type="match status" value="3"/>
</dbReference>
<dbReference type="EC" id="2.7.13.3" evidence="4"/>
<comment type="catalytic activity">
    <reaction evidence="2">
        <text>L-glutamyl-[protein] + S-adenosyl-L-methionine = [protein]-L-glutamate 5-O-methyl ester + S-adenosyl-L-homocysteine</text>
        <dbReference type="Rhea" id="RHEA:24452"/>
        <dbReference type="Rhea" id="RHEA-COMP:10208"/>
        <dbReference type="Rhea" id="RHEA-COMP:10311"/>
        <dbReference type="ChEBI" id="CHEBI:29973"/>
        <dbReference type="ChEBI" id="CHEBI:57856"/>
        <dbReference type="ChEBI" id="CHEBI:59789"/>
        <dbReference type="ChEBI" id="CHEBI:82795"/>
        <dbReference type="EC" id="2.1.1.80"/>
    </reaction>
</comment>
<dbReference type="GO" id="GO:0008983">
    <property type="term" value="F:protein-glutamate O-methyltransferase activity"/>
    <property type="evidence" value="ECO:0007669"/>
    <property type="project" value="UniProtKB-EC"/>
</dbReference>
<feature type="domain" description="PAC" evidence="24">
    <location>
        <begin position="848"/>
        <end position="901"/>
    </location>
</feature>
<evidence type="ECO:0000256" key="13">
    <source>
        <dbReference type="ARBA" id="ARBA00022840"/>
    </source>
</evidence>
<keyword evidence="6 19" id="KW-0597">Phosphoprotein</keyword>
<evidence type="ECO:0000256" key="3">
    <source>
        <dbReference type="ARBA" id="ARBA00004370"/>
    </source>
</evidence>
<feature type="domain" description="Histidine kinase" evidence="21">
    <location>
        <begin position="1064"/>
        <end position="1284"/>
    </location>
</feature>
<dbReference type="Proteomes" id="UP000318422">
    <property type="component" value="Unassembled WGS sequence"/>
</dbReference>
<dbReference type="SMART" id="SM00448">
    <property type="entry name" value="REC"/>
    <property type="match status" value="1"/>
</dbReference>
<proteinExistence type="predicted"/>
<dbReference type="PROSITE" id="PS50112">
    <property type="entry name" value="PAS"/>
    <property type="match status" value="3"/>
</dbReference>
<evidence type="ECO:0000313" key="26">
    <source>
        <dbReference type="EMBL" id="GEC95571.1"/>
    </source>
</evidence>
<evidence type="ECO:0000259" key="23">
    <source>
        <dbReference type="PROSITE" id="PS50112"/>
    </source>
</evidence>
<dbReference type="CDD" id="cd17546">
    <property type="entry name" value="REC_hyHK_CKI1_RcsC-like"/>
    <property type="match status" value="1"/>
</dbReference>
<feature type="domain" description="CheR-type methyltransferase" evidence="25">
    <location>
        <begin position="25"/>
        <end position="259"/>
    </location>
</feature>
<evidence type="ECO:0000256" key="1">
    <source>
        <dbReference type="ARBA" id="ARBA00000085"/>
    </source>
</evidence>
<dbReference type="Gene3D" id="3.30.450.20">
    <property type="entry name" value="PAS domain"/>
    <property type="match status" value="4"/>
</dbReference>
<dbReference type="InterPro" id="IPR036890">
    <property type="entry name" value="HATPase_C_sf"/>
</dbReference>
<dbReference type="InterPro" id="IPR000014">
    <property type="entry name" value="PAS"/>
</dbReference>
<dbReference type="PANTHER" id="PTHR45339:SF5">
    <property type="entry name" value="HISTIDINE KINASE"/>
    <property type="match status" value="1"/>
</dbReference>
<evidence type="ECO:0000256" key="14">
    <source>
        <dbReference type="ARBA" id="ARBA00022989"/>
    </source>
</evidence>
<dbReference type="SMART" id="SM00138">
    <property type="entry name" value="MeTrc"/>
    <property type="match status" value="1"/>
</dbReference>
<sequence length="1431" mass="157570">MPPGVSDPSEDEAADAPALAAILALMSRASGLDLDCYKQSTLRRQVWRRCRALGLGTLEAYLAVLQADAGELVQLQHGLLVSVSAFFRDGEVFDVLRPALKALVAARGPEDALRVWVPACATGEEAYSIAMLMGEVLDEQGGGVELRVFATDVDRDALDFARAGLYPAAALAGLGEARLARWFRPEAHDQWRVSKALRDVCVFSVHDLTRHPPLVRMDLLSCRNVLIYFKAAQQAELLRSFHFALNPGGLLLLGKSESVSLDGGGFDVVDPAGRLYRCAARPLTRPQRAATSPIRARPAAPRVVAQPRTQSMVERCREMLLESYGPPAVLVDEAFEPLHFFGASRRYFSLPAGNADFSVLKLCLPELRGELKALCYRMRHEALPMLAGSGTVLRFGDEVLEVRPVLRRVQTSGSDPLSAMLICFEEAPAGASRHPQGATEALAPVEAAGEIARLRQELADTREHLQAVIEQMEASSEEYQSLNDELQLASEELQAANEELQASNEELSSLNAELRRKSQEYGRLNATLGNIQNSIRTGLVVVEGDGRVSRFNALAGRVFGLLPDDIGQSLYRVPCHLDLPDLREWITAVVANNDSRVEHVHQRGLHYLLQIDPYHDEDGACDGAVLSFTDITDLRRAEAARASSEACFRQVWDSSGDGLAVIDAEGRLLRVNPALEHMFGYGAGELTGAPVDTLVPESERANHRIQRELYRDEPELAQTLMARRTLYGCTKDGSELPVEVSLSHLALDGADHVLLTVSDITERSLSEALLRAGERRLRLALDAARAGTWEWFVDSDNHFWSDELWSLYGLSEDDASASTETWWQTIHPDDLSRVQAAVTDARDLGLPFETEWRVPQPDGAPPRWLLCRGQPVVDKRERVISYIGIVLDVTGQRVAEEKRREGEALLATILDNVGACIYIKDLDYRYLYVNRAMASVFGAPREQICGQRDEAFCDPTTVRTWRGNDRRVLEGGERVKLEEESIDRASGALHSYISIKLPLRREDGSIYALCGISTDVTEEKRTERELARHRLELESLVEARTRELALAKDAAESASRAKSAFLANMSHEIRTPLNAVLGMARIMQRDGASPQQAGQLDKIGSAAHHLLGVINDILDLSKIEADKFLLGHDEFSLDGVVASVAAMLHEKVVAKRLRMEVDTEALPCQVRGDATRFTQALLNLASNAVKFTEVGKVTLSLRVMERRGGRLRVRAEVRDSGIGVPADVLPKLFMPFEQGDASNTRKYGGTGLGLAITRRLAELMGGEAGASSTAGVGSTFWFTAWLDVGQASVATEQPVAEPRRAETILRRDHAGRHVLLVEDEPVNQEVARLFLADVGLDVAIAGNGKVAVDMLRESPFDLVLMDMQMPEMDGLEATRQIRQLPGRQQVPIVAMTANAFAEDRAQCMAAGMNDFLSKPVEPEKLFETVLRWLER</sequence>
<dbReference type="InterPro" id="IPR036804">
    <property type="entry name" value="CheR_N_sf"/>
</dbReference>
<dbReference type="Pfam" id="PF01739">
    <property type="entry name" value="CheR"/>
    <property type="match status" value="1"/>
</dbReference>
<feature type="domain" description="Response regulatory" evidence="22">
    <location>
        <begin position="1313"/>
        <end position="1429"/>
    </location>
</feature>
<gene>
    <name evidence="26" type="ORF">ZRA01_16440</name>
</gene>
<dbReference type="GO" id="GO:0000155">
    <property type="term" value="F:phosphorelay sensor kinase activity"/>
    <property type="evidence" value="ECO:0007669"/>
    <property type="project" value="InterPro"/>
</dbReference>
<organism evidence="26 27">
    <name type="scientific">Zoogloea ramigera</name>
    <dbReference type="NCBI Taxonomy" id="350"/>
    <lineage>
        <taxon>Bacteria</taxon>
        <taxon>Pseudomonadati</taxon>
        <taxon>Pseudomonadota</taxon>
        <taxon>Betaproteobacteria</taxon>
        <taxon>Rhodocyclales</taxon>
        <taxon>Zoogloeaceae</taxon>
        <taxon>Zoogloea</taxon>
    </lineage>
</organism>
<dbReference type="InterPro" id="IPR029063">
    <property type="entry name" value="SAM-dependent_MTases_sf"/>
</dbReference>
<dbReference type="SMART" id="SM00387">
    <property type="entry name" value="HATPase_c"/>
    <property type="match status" value="1"/>
</dbReference>
<feature type="domain" description="PAS" evidence="23">
    <location>
        <begin position="644"/>
        <end position="713"/>
    </location>
</feature>
<dbReference type="Gene3D" id="3.30.565.10">
    <property type="entry name" value="Histidine kinase-like ATPase, C-terminal domain"/>
    <property type="match status" value="1"/>
</dbReference>
<keyword evidence="27" id="KW-1185">Reference proteome</keyword>
<keyword evidence="10" id="KW-0812">Transmembrane</keyword>
<comment type="subcellular location">
    <subcellularLocation>
        <location evidence="3">Membrane</location>
    </subcellularLocation>
</comment>
<dbReference type="InterPro" id="IPR000780">
    <property type="entry name" value="CheR_MeTrfase"/>
</dbReference>
<dbReference type="InterPro" id="IPR000700">
    <property type="entry name" value="PAS-assoc_C"/>
</dbReference>
<dbReference type="SUPFAM" id="SSF55874">
    <property type="entry name" value="ATPase domain of HSP90 chaperone/DNA topoisomerase II/histidine kinase"/>
    <property type="match status" value="1"/>
</dbReference>
<dbReference type="Gene3D" id="1.10.287.130">
    <property type="match status" value="1"/>
</dbReference>
<evidence type="ECO:0000256" key="11">
    <source>
        <dbReference type="ARBA" id="ARBA00022741"/>
    </source>
</evidence>
<dbReference type="CDD" id="cd16922">
    <property type="entry name" value="HATPase_EvgS-ArcB-TorS-like"/>
    <property type="match status" value="1"/>
</dbReference>
<dbReference type="InterPro" id="IPR011006">
    <property type="entry name" value="CheY-like_superfamily"/>
</dbReference>
<dbReference type="InterPro" id="IPR001789">
    <property type="entry name" value="Sig_transdc_resp-reg_receiver"/>
</dbReference>
<comment type="function">
    <text evidence="17">Member of the two-component regulatory system BvgS/BvgA. Phosphorylates BvgA via a four-step phosphorelay in response to environmental signals.</text>
</comment>
<accession>A0A4Y4CRM6</accession>
<dbReference type="InterPro" id="IPR035965">
    <property type="entry name" value="PAS-like_dom_sf"/>
</dbReference>